<evidence type="ECO:0000313" key="3">
    <source>
        <dbReference type="Proteomes" id="UP000198397"/>
    </source>
</evidence>
<dbReference type="AlphaFoldDB" id="A0A238YG32"/>
<proteinExistence type="predicted"/>
<name>A0A238YG32_HALVU</name>
<keyword evidence="1" id="KW-1133">Transmembrane helix</keyword>
<keyword evidence="1" id="KW-0472">Membrane</keyword>
<dbReference type="EMBL" id="FZNQ01000040">
    <property type="protein sequence ID" value="SNR69319.1"/>
    <property type="molecule type" value="Genomic_DNA"/>
</dbReference>
<dbReference type="Proteomes" id="UP000198397">
    <property type="component" value="Unassembled WGS sequence"/>
</dbReference>
<evidence type="ECO:0000313" key="2">
    <source>
        <dbReference type="EMBL" id="SNR69319.1"/>
    </source>
</evidence>
<evidence type="ECO:0000256" key="1">
    <source>
        <dbReference type="SAM" id="Phobius"/>
    </source>
</evidence>
<feature type="transmembrane region" description="Helical" evidence="1">
    <location>
        <begin position="43"/>
        <end position="64"/>
    </location>
</feature>
<organism evidence="2 3">
    <name type="scientific">Halorubrum vacuolatum</name>
    <name type="common">Natronobacterium vacuolatum</name>
    <dbReference type="NCBI Taxonomy" id="63740"/>
    <lineage>
        <taxon>Archaea</taxon>
        <taxon>Methanobacteriati</taxon>
        <taxon>Methanobacteriota</taxon>
        <taxon>Stenosarchaea group</taxon>
        <taxon>Halobacteria</taxon>
        <taxon>Halobacteriales</taxon>
        <taxon>Haloferacaceae</taxon>
        <taxon>Halorubrum</taxon>
    </lineage>
</organism>
<protein>
    <submittedName>
        <fullName evidence="2">Uncharacterized protein</fullName>
    </submittedName>
</protein>
<keyword evidence="1" id="KW-0812">Transmembrane</keyword>
<reference evidence="2 3" key="1">
    <citation type="submission" date="2017-06" db="EMBL/GenBank/DDBJ databases">
        <authorList>
            <person name="Kim H.J."/>
            <person name="Triplett B.A."/>
        </authorList>
    </citation>
    <scope>NUCLEOTIDE SEQUENCE [LARGE SCALE GENOMIC DNA]</scope>
    <source>
        <strain evidence="2 3">DSM 8800</strain>
    </source>
</reference>
<feature type="transmembrane region" description="Helical" evidence="1">
    <location>
        <begin position="71"/>
        <end position="89"/>
    </location>
</feature>
<keyword evidence="3" id="KW-1185">Reference proteome</keyword>
<sequence>MNDKPRQPDEIEEAHIITERIIEQPQDEEQGPSLFEEYIVKGAAFTLGAAMFLLVAFGVIGLILEGGIISTIFGILLGLLIIGGILEYIEE</sequence>
<accession>A0A238YG32</accession>
<gene>
    <name evidence="2" type="ORF">SAMN06264855_1407</name>
</gene>
<dbReference type="RefSeq" id="WP_089386059.1">
    <property type="nucleotide sequence ID" value="NZ_FZNQ01000040.1"/>
</dbReference>